<protein>
    <submittedName>
        <fullName evidence="1">Uncharacterized protein</fullName>
    </submittedName>
</protein>
<keyword evidence="2" id="KW-1185">Reference proteome</keyword>
<evidence type="ECO:0000313" key="2">
    <source>
        <dbReference type="Proteomes" id="UP001065549"/>
    </source>
</evidence>
<dbReference type="AlphaFoldDB" id="A0A9J6QZM6"/>
<dbReference type="RefSeq" id="WP_241359007.1">
    <property type="nucleotide sequence ID" value="NZ_JAJAGH010000006.1"/>
</dbReference>
<accession>A0A9J6QZM6</accession>
<reference evidence="1" key="1">
    <citation type="submission" date="2022-09" db="EMBL/GenBank/DDBJ databases">
        <title>Culturomic study of gut microbiota in children with autism spectrum disorder.</title>
        <authorList>
            <person name="Efimov B.A."/>
            <person name="Chaplin A.V."/>
            <person name="Sokolova S.R."/>
            <person name="Pikina A.P."/>
            <person name="Korzhanova M."/>
            <person name="Belova V."/>
            <person name="Korostin D."/>
        </authorList>
    </citation>
    <scope>NUCLEOTIDE SEQUENCE</scope>
    <source>
        <strain evidence="1">ASD5510</strain>
    </source>
</reference>
<dbReference type="EMBL" id="JAOSHN010000017">
    <property type="protein sequence ID" value="MCU7380961.1"/>
    <property type="molecule type" value="Genomic_DNA"/>
</dbReference>
<gene>
    <name evidence="1" type="ORF">OBO34_21850</name>
</gene>
<name>A0A9J6QZM6_9FIRM</name>
<comment type="caution">
    <text evidence="1">The sequence shown here is derived from an EMBL/GenBank/DDBJ whole genome shotgun (WGS) entry which is preliminary data.</text>
</comment>
<organism evidence="1 2">
    <name type="scientific">Hominibacterium faecale</name>
    <dbReference type="NCBI Taxonomy" id="2839743"/>
    <lineage>
        <taxon>Bacteria</taxon>
        <taxon>Bacillati</taxon>
        <taxon>Bacillota</taxon>
        <taxon>Clostridia</taxon>
        <taxon>Peptostreptococcales</taxon>
        <taxon>Anaerovoracaceae</taxon>
        <taxon>Hominibacterium</taxon>
    </lineage>
</organism>
<evidence type="ECO:0000313" key="1">
    <source>
        <dbReference type="EMBL" id="MCU7380961.1"/>
    </source>
</evidence>
<proteinExistence type="predicted"/>
<sequence length="60" mass="6894">MNIEFHFANTSALQRFLHAKMWSFSGPKKFYDWLEGFADTGVFIDSIGGVLDYKDLCDLV</sequence>
<dbReference type="Proteomes" id="UP001065549">
    <property type="component" value="Unassembled WGS sequence"/>
</dbReference>